<comment type="caution">
    <text evidence="1">The sequence shown here is derived from an EMBL/GenBank/DDBJ whole genome shotgun (WGS) entry which is preliminary data.</text>
</comment>
<dbReference type="EMBL" id="QGNW01001613">
    <property type="protein sequence ID" value="RVW35171.1"/>
    <property type="molecule type" value="Genomic_DNA"/>
</dbReference>
<name>A0A438DI91_VITVI</name>
<accession>A0A438DI91</accession>
<dbReference type="Proteomes" id="UP000288805">
    <property type="component" value="Unassembled WGS sequence"/>
</dbReference>
<reference evidence="1 2" key="1">
    <citation type="journal article" date="2018" name="PLoS Genet.">
        <title>Population sequencing reveals clonal diversity and ancestral inbreeding in the grapevine cultivar Chardonnay.</title>
        <authorList>
            <person name="Roach M.J."/>
            <person name="Johnson D.L."/>
            <person name="Bohlmann J."/>
            <person name="van Vuuren H.J."/>
            <person name="Jones S.J."/>
            <person name="Pretorius I.S."/>
            <person name="Schmidt S.A."/>
            <person name="Borneman A.R."/>
        </authorList>
    </citation>
    <scope>NUCLEOTIDE SEQUENCE [LARGE SCALE GENOMIC DNA]</scope>
    <source>
        <strain evidence="2">cv. Chardonnay</strain>
        <tissue evidence="1">Leaf</tissue>
    </source>
</reference>
<dbReference type="AlphaFoldDB" id="A0A438DI91"/>
<organism evidence="1 2">
    <name type="scientific">Vitis vinifera</name>
    <name type="common">Grape</name>
    <dbReference type="NCBI Taxonomy" id="29760"/>
    <lineage>
        <taxon>Eukaryota</taxon>
        <taxon>Viridiplantae</taxon>
        <taxon>Streptophyta</taxon>
        <taxon>Embryophyta</taxon>
        <taxon>Tracheophyta</taxon>
        <taxon>Spermatophyta</taxon>
        <taxon>Magnoliopsida</taxon>
        <taxon>eudicotyledons</taxon>
        <taxon>Gunneridae</taxon>
        <taxon>Pentapetalae</taxon>
        <taxon>rosids</taxon>
        <taxon>Vitales</taxon>
        <taxon>Vitaceae</taxon>
        <taxon>Viteae</taxon>
        <taxon>Vitis</taxon>
    </lineage>
</organism>
<protein>
    <submittedName>
        <fullName evidence="1">Uncharacterized protein</fullName>
    </submittedName>
</protein>
<evidence type="ECO:0000313" key="2">
    <source>
        <dbReference type="Proteomes" id="UP000288805"/>
    </source>
</evidence>
<proteinExistence type="predicted"/>
<gene>
    <name evidence="1" type="ORF">CK203_100003</name>
</gene>
<evidence type="ECO:0000313" key="1">
    <source>
        <dbReference type="EMBL" id="RVW35171.1"/>
    </source>
</evidence>
<sequence>MIPHPEVFRVTLKEEIPSRPASVNLEYPYSLPGSKRPYVALGDDPLYSDPRVRPRTHLESSFPVASPGYTAISQGVGMTSLSYHERQGARYTSGYAYLDLPTGFQWCTASLELIQNPLGIIAEKVKGKVNGKRGLGLSS</sequence>